<keyword evidence="3" id="KW-1185">Reference proteome</keyword>
<dbReference type="AlphaFoldDB" id="A0A484G0G5"/>
<reference evidence="3" key="1">
    <citation type="journal article" date="2013" name="New Phytol.">
        <title>Comparative genomic and transcriptomic analyses reveal the hemibiotrophic stage shift of Colletotrichum fungi.</title>
        <authorList>
            <person name="Gan P."/>
            <person name="Ikeda K."/>
            <person name="Irieda H."/>
            <person name="Narusaka M."/>
            <person name="O'Connell R.J."/>
            <person name="Narusaka Y."/>
            <person name="Takano Y."/>
            <person name="Kubo Y."/>
            <person name="Shirasu K."/>
        </authorList>
    </citation>
    <scope>NUCLEOTIDE SEQUENCE [LARGE SCALE GENOMIC DNA]</scope>
    <source>
        <strain evidence="3">104-T / ATCC 96160 / CBS 514.97 / LARS 414 / MAFF 240422</strain>
    </source>
</reference>
<comment type="caution">
    <text evidence="2">The sequence shown here is derived from an EMBL/GenBank/DDBJ whole genome shotgun (WGS) entry which is preliminary data.</text>
</comment>
<gene>
    <name evidence="2" type="ORF">Cob_v002683</name>
</gene>
<accession>A0A484G0G5</accession>
<feature type="region of interest" description="Disordered" evidence="1">
    <location>
        <begin position="1"/>
        <end position="20"/>
    </location>
</feature>
<evidence type="ECO:0000313" key="3">
    <source>
        <dbReference type="Proteomes" id="UP000014480"/>
    </source>
</evidence>
<organism evidence="2 3">
    <name type="scientific">Colletotrichum orbiculare (strain 104-T / ATCC 96160 / CBS 514.97 / LARS 414 / MAFF 240422)</name>
    <name type="common">Cucumber anthracnose fungus</name>
    <name type="synonym">Colletotrichum lagenarium</name>
    <dbReference type="NCBI Taxonomy" id="1213857"/>
    <lineage>
        <taxon>Eukaryota</taxon>
        <taxon>Fungi</taxon>
        <taxon>Dikarya</taxon>
        <taxon>Ascomycota</taxon>
        <taxon>Pezizomycotina</taxon>
        <taxon>Sordariomycetes</taxon>
        <taxon>Hypocreomycetidae</taxon>
        <taxon>Glomerellales</taxon>
        <taxon>Glomerellaceae</taxon>
        <taxon>Colletotrichum</taxon>
        <taxon>Colletotrichum orbiculare species complex</taxon>
    </lineage>
</organism>
<dbReference type="OrthoDB" id="10624176at2759"/>
<proteinExistence type="predicted"/>
<dbReference type="EMBL" id="AMCV02000005">
    <property type="protein sequence ID" value="TDZ23570.1"/>
    <property type="molecule type" value="Genomic_DNA"/>
</dbReference>
<feature type="region of interest" description="Disordered" evidence="1">
    <location>
        <begin position="34"/>
        <end position="54"/>
    </location>
</feature>
<evidence type="ECO:0000256" key="1">
    <source>
        <dbReference type="SAM" id="MobiDB-lite"/>
    </source>
</evidence>
<sequence length="109" mass="12110">MDPQLLASSPPERSTESSSRMAVLRHIGFGKMGRAARRPVADTVSSEPNPVASPSSFRQRLYRLHRLPAALMGQPPGIYRTRIVFCSFSVPGRHNLRDTHPLLLIPLPQ</sequence>
<feature type="compositionally biased region" description="Polar residues" evidence="1">
    <location>
        <begin position="43"/>
        <end position="54"/>
    </location>
</feature>
<name>A0A484G0G5_COLOR</name>
<protein>
    <submittedName>
        <fullName evidence="2">Uncharacterized protein</fullName>
    </submittedName>
</protein>
<dbReference type="Proteomes" id="UP000014480">
    <property type="component" value="Unassembled WGS sequence"/>
</dbReference>
<reference evidence="3" key="2">
    <citation type="journal article" date="2019" name="Mol. Plant Microbe Interact.">
        <title>Genome sequence resources for four phytopathogenic fungi from the Colletotrichum orbiculare species complex.</title>
        <authorList>
            <person name="Gan P."/>
            <person name="Tsushima A."/>
            <person name="Narusaka M."/>
            <person name="Narusaka Y."/>
            <person name="Takano Y."/>
            <person name="Kubo Y."/>
            <person name="Shirasu K."/>
        </authorList>
    </citation>
    <scope>GENOME REANNOTATION</scope>
    <source>
        <strain evidence="3">104-T / ATCC 96160 / CBS 514.97 / LARS 414 / MAFF 240422</strain>
    </source>
</reference>
<evidence type="ECO:0000313" key="2">
    <source>
        <dbReference type="EMBL" id="TDZ23570.1"/>
    </source>
</evidence>
<feature type="compositionally biased region" description="Low complexity" evidence="1">
    <location>
        <begin position="8"/>
        <end position="20"/>
    </location>
</feature>